<accession>A0A4C1ZSF4</accession>
<name>A0A4C1ZSF4_EUMVA</name>
<gene>
    <name evidence="2" type="ORF">EVAR_55046_1</name>
</gene>
<evidence type="ECO:0000313" key="3">
    <source>
        <dbReference type="Proteomes" id="UP000299102"/>
    </source>
</evidence>
<keyword evidence="3" id="KW-1185">Reference proteome</keyword>
<sequence>MHNSLVLRARQTDHVEWRETQGIRRPSRSAAAAGGGAQHAVSAGGRAGAGRGRRRPSAPTPTRVEPWCASMTRAHDGSCDDSAAAPPRSRQRRPRQHARTTLQRFTLAHTCATV</sequence>
<protein>
    <submittedName>
        <fullName evidence="2">Uncharacterized protein</fullName>
    </submittedName>
</protein>
<feature type="region of interest" description="Disordered" evidence="1">
    <location>
        <begin position="1"/>
        <end position="107"/>
    </location>
</feature>
<proteinExistence type="predicted"/>
<evidence type="ECO:0000256" key="1">
    <source>
        <dbReference type="SAM" id="MobiDB-lite"/>
    </source>
</evidence>
<dbReference type="AlphaFoldDB" id="A0A4C1ZSF4"/>
<evidence type="ECO:0000313" key="2">
    <source>
        <dbReference type="EMBL" id="GBP90352.1"/>
    </source>
</evidence>
<reference evidence="2 3" key="1">
    <citation type="journal article" date="2019" name="Commun. Biol.">
        <title>The bagworm genome reveals a unique fibroin gene that provides high tensile strength.</title>
        <authorList>
            <person name="Kono N."/>
            <person name="Nakamura H."/>
            <person name="Ohtoshi R."/>
            <person name="Tomita M."/>
            <person name="Numata K."/>
            <person name="Arakawa K."/>
        </authorList>
    </citation>
    <scope>NUCLEOTIDE SEQUENCE [LARGE SCALE GENOMIC DNA]</scope>
</reference>
<feature type="compositionally biased region" description="Basic and acidic residues" evidence="1">
    <location>
        <begin position="10"/>
        <end position="22"/>
    </location>
</feature>
<dbReference type="EMBL" id="BGZK01002077">
    <property type="protein sequence ID" value="GBP90352.1"/>
    <property type="molecule type" value="Genomic_DNA"/>
</dbReference>
<comment type="caution">
    <text evidence="2">The sequence shown here is derived from an EMBL/GenBank/DDBJ whole genome shotgun (WGS) entry which is preliminary data.</text>
</comment>
<feature type="compositionally biased region" description="Basic residues" evidence="1">
    <location>
        <begin position="89"/>
        <end position="98"/>
    </location>
</feature>
<dbReference type="Proteomes" id="UP000299102">
    <property type="component" value="Unassembled WGS sequence"/>
</dbReference>
<organism evidence="2 3">
    <name type="scientific">Eumeta variegata</name>
    <name type="common">Bagworm moth</name>
    <name type="synonym">Eumeta japonica</name>
    <dbReference type="NCBI Taxonomy" id="151549"/>
    <lineage>
        <taxon>Eukaryota</taxon>
        <taxon>Metazoa</taxon>
        <taxon>Ecdysozoa</taxon>
        <taxon>Arthropoda</taxon>
        <taxon>Hexapoda</taxon>
        <taxon>Insecta</taxon>
        <taxon>Pterygota</taxon>
        <taxon>Neoptera</taxon>
        <taxon>Endopterygota</taxon>
        <taxon>Lepidoptera</taxon>
        <taxon>Glossata</taxon>
        <taxon>Ditrysia</taxon>
        <taxon>Tineoidea</taxon>
        <taxon>Psychidae</taxon>
        <taxon>Oiketicinae</taxon>
        <taxon>Eumeta</taxon>
    </lineage>
</organism>